<accession>A0A222VUM7</accession>
<evidence type="ECO:0000256" key="1">
    <source>
        <dbReference type="ARBA" id="ARBA00010641"/>
    </source>
</evidence>
<dbReference type="InterPro" id="IPR014284">
    <property type="entry name" value="RNA_pol_sigma-70_dom"/>
</dbReference>
<dbReference type="Gene3D" id="1.10.10.10">
    <property type="entry name" value="Winged helix-like DNA-binding domain superfamily/Winged helix DNA-binding domain"/>
    <property type="match status" value="1"/>
</dbReference>
<organism evidence="6 7">
    <name type="scientific">Prauserella marina</name>
    <dbReference type="NCBI Taxonomy" id="530584"/>
    <lineage>
        <taxon>Bacteria</taxon>
        <taxon>Bacillati</taxon>
        <taxon>Actinomycetota</taxon>
        <taxon>Actinomycetes</taxon>
        <taxon>Pseudonocardiales</taxon>
        <taxon>Pseudonocardiaceae</taxon>
        <taxon>Prauserella</taxon>
    </lineage>
</organism>
<dbReference type="Gene3D" id="3.10.450.50">
    <property type="match status" value="1"/>
</dbReference>
<evidence type="ECO:0000313" key="6">
    <source>
        <dbReference type="EMBL" id="SDD32915.1"/>
    </source>
</evidence>
<dbReference type="InterPro" id="IPR052704">
    <property type="entry name" value="ECF_Sigma-70_Domain"/>
</dbReference>
<evidence type="ECO:0000256" key="3">
    <source>
        <dbReference type="ARBA" id="ARBA00023015"/>
    </source>
</evidence>
<dbReference type="InterPro" id="IPR013324">
    <property type="entry name" value="RNA_pol_sigma_r3/r4-like"/>
</dbReference>
<dbReference type="Proteomes" id="UP000199494">
    <property type="component" value="Unassembled WGS sequence"/>
</dbReference>
<sequence length="301" mass="32647">MDEGDRLAAVFEEHRARLRVIAYRMLGSASEADDAVQETWLRLSRSDTGDVANLAGWLTTVVSRVCIDVLRSRQVRREDLVGHELPESAEGDEHRVEPEGEALLADAVGRALLVVLGTLRPAERVAFVLHDMFALPFDEIAPIVARSPVATKKLASRARQRLRGTTTAPDAEIARHRAIVEAFLVASRGGDLDTLVELLDPDVVRHADRSALPAGAATVVRGASTVARETRVFAARAAIAEPALIDGAVGVVIAPNGLLRLVLTVTIKEDRITEIEVIADEERLRNLRITVPGGWRRPGVS</sequence>
<dbReference type="InterPro" id="IPR013325">
    <property type="entry name" value="RNA_pol_sigma_r2"/>
</dbReference>
<dbReference type="OrthoDB" id="3211555at2"/>
<dbReference type="EMBL" id="FMZE01000007">
    <property type="protein sequence ID" value="SDD32915.1"/>
    <property type="molecule type" value="Genomic_DNA"/>
</dbReference>
<reference evidence="6 7" key="1">
    <citation type="submission" date="2016-10" db="EMBL/GenBank/DDBJ databases">
        <authorList>
            <person name="de Groot N.N."/>
        </authorList>
    </citation>
    <scope>NUCLEOTIDE SEQUENCE [LARGE SCALE GENOMIC DNA]</scope>
    <source>
        <strain evidence="6 7">CGMCC 4.5506</strain>
    </source>
</reference>
<dbReference type="NCBIfam" id="TIGR02937">
    <property type="entry name" value="sigma70-ECF"/>
    <property type="match status" value="1"/>
</dbReference>
<dbReference type="InterPro" id="IPR036388">
    <property type="entry name" value="WH-like_DNA-bd_sf"/>
</dbReference>
<keyword evidence="5" id="KW-0804">Transcription</keyword>
<dbReference type="Pfam" id="PF08281">
    <property type="entry name" value="Sigma70_r4_2"/>
    <property type="match status" value="1"/>
</dbReference>
<dbReference type="InterPro" id="IPR032710">
    <property type="entry name" value="NTF2-like_dom_sf"/>
</dbReference>
<dbReference type="SUPFAM" id="SSF88946">
    <property type="entry name" value="Sigma2 domain of RNA polymerase sigma factors"/>
    <property type="match status" value="1"/>
</dbReference>
<dbReference type="PANTHER" id="PTHR30173:SF43">
    <property type="entry name" value="ECF RNA POLYMERASE SIGMA FACTOR SIGI-RELATED"/>
    <property type="match status" value="1"/>
</dbReference>
<protein>
    <submittedName>
        <fullName evidence="6">RNA polymerase sigma-70 factor, ECF subfamily</fullName>
    </submittedName>
</protein>
<dbReference type="SUPFAM" id="SSF88659">
    <property type="entry name" value="Sigma3 and sigma4 domains of RNA polymerase sigma factors"/>
    <property type="match status" value="1"/>
</dbReference>
<keyword evidence="3" id="KW-0805">Transcription regulation</keyword>
<dbReference type="Gene3D" id="1.10.1740.10">
    <property type="match status" value="1"/>
</dbReference>
<name>A0A222VUM7_9PSEU</name>
<proteinExistence type="inferred from homology"/>
<dbReference type="STRING" id="530584.SAMN05421630_107313"/>
<dbReference type="GO" id="GO:0003677">
    <property type="term" value="F:DNA binding"/>
    <property type="evidence" value="ECO:0007669"/>
    <property type="project" value="InterPro"/>
</dbReference>
<dbReference type="GO" id="GO:0016987">
    <property type="term" value="F:sigma factor activity"/>
    <property type="evidence" value="ECO:0007669"/>
    <property type="project" value="UniProtKB-KW"/>
</dbReference>
<dbReference type="SUPFAM" id="SSF54427">
    <property type="entry name" value="NTF2-like"/>
    <property type="match status" value="1"/>
</dbReference>
<evidence type="ECO:0000256" key="4">
    <source>
        <dbReference type="ARBA" id="ARBA00023082"/>
    </source>
</evidence>
<dbReference type="PANTHER" id="PTHR30173">
    <property type="entry name" value="SIGMA 19 FACTOR"/>
    <property type="match status" value="1"/>
</dbReference>
<evidence type="ECO:0000256" key="5">
    <source>
        <dbReference type="ARBA" id="ARBA00023163"/>
    </source>
</evidence>
<dbReference type="InterPro" id="IPR013249">
    <property type="entry name" value="RNA_pol_sigma70_r4_t2"/>
</dbReference>
<gene>
    <name evidence="6" type="ORF">SAMN05421630_107313</name>
</gene>
<dbReference type="Pfam" id="PF04542">
    <property type="entry name" value="Sigma70_r2"/>
    <property type="match status" value="1"/>
</dbReference>
<comment type="subunit">
    <text evidence="2">Interacts transiently with the RNA polymerase catalytic core formed by RpoA, RpoB, RpoC and RpoZ (2 alpha, 1 beta, 1 beta' and 1 omega subunit) to form the RNA polymerase holoenzyme that can initiate transcription.</text>
</comment>
<dbReference type="GO" id="GO:0006352">
    <property type="term" value="P:DNA-templated transcription initiation"/>
    <property type="evidence" value="ECO:0007669"/>
    <property type="project" value="InterPro"/>
</dbReference>
<evidence type="ECO:0000313" key="7">
    <source>
        <dbReference type="Proteomes" id="UP000199494"/>
    </source>
</evidence>
<keyword evidence="4" id="KW-0731">Sigma factor</keyword>
<dbReference type="RefSeq" id="WP_091807243.1">
    <property type="nucleotide sequence ID" value="NZ_CP016353.1"/>
</dbReference>
<comment type="similarity">
    <text evidence="1">Belongs to the sigma-70 factor family. ECF subfamily.</text>
</comment>
<dbReference type="AlphaFoldDB" id="A0A222VUM7"/>
<dbReference type="KEGG" id="pmad:BAY61_24260"/>
<dbReference type="InterPro" id="IPR007627">
    <property type="entry name" value="RNA_pol_sigma70_r2"/>
</dbReference>
<evidence type="ECO:0000256" key="2">
    <source>
        <dbReference type="ARBA" id="ARBA00011344"/>
    </source>
</evidence>
<keyword evidence="7" id="KW-1185">Reference proteome</keyword>